<dbReference type="GO" id="GO:0006281">
    <property type="term" value="P:DNA repair"/>
    <property type="evidence" value="ECO:0007669"/>
    <property type="project" value="UniProtKB-KW"/>
</dbReference>
<dbReference type="EC" id="5.6.2.3" evidence="1"/>
<evidence type="ECO:0000256" key="1">
    <source>
        <dbReference type="RuleBase" id="RU363044"/>
    </source>
</evidence>
<reference evidence="3" key="1">
    <citation type="submission" date="2014-03" db="EMBL/GenBank/DDBJ databases">
        <authorList>
            <person name="Casaregola S."/>
        </authorList>
    </citation>
    <scope>NUCLEOTIDE SEQUENCE [LARGE SCALE GENOMIC DNA]</scope>
    <source>
        <strain evidence="3">CLIB 918</strain>
    </source>
</reference>
<keyword evidence="1 3" id="KW-0347">Helicase</keyword>
<dbReference type="GO" id="GO:0016887">
    <property type="term" value="F:ATP hydrolysis activity"/>
    <property type="evidence" value="ECO:0007669"/>
    <property type="project" value="RHEA"/>
</dbReference>
<keyword evidence="1" id="KW-0233">DNA recombination</keyword>
<dbReference type="GO" id="GO:0043139">
    <property type="term" value="F:5'-3' DNA helicase activity"/>
    <property type="evidence" value="ECO:0007669"/>
    <property type="project" value="UniProtKB-EC"/>
</dbReference>
<accession>A0A0J9XL86</accession>
<dbReference type="Gene3D" id="3.40.50.300">
    <property type="entry name" value="P-loop containing nucleotide triphosphate hydrolases"/>
    <property type="match status" value="1"/>
</dbReference>
<keyword evidence="4" id="KW-1185">Reference proteome</keyword>
<dbReference type="Proteomes" id="UP000242525">
    <property type="component" value="Unassembled WGS sequence"/>
</dbReference>
<organism evidence="3 4">
    <name type="scientific">Geotrichum candidum</name>
    <name type="common">Oospora lactis</name>
    <name type="synonym">Dipodascus geotrichum</name>
    <dbReference type="NCBI Taxonomy" id="1173061"/>
    <lineage>
        <taxon>Eukaryota</taxon>
        <taxon>Fungi</taxon>
        <taxon>Dikarya</taxon>
        <taxon>Ascomycota</taxon>
        <taxon>Saccharomycotina</taxon>
        <taxon>Dipodascomycetes</taxon>
        <taxon>Dipodascales</taxon>
        <taxon>Dipodascaceae</taxon>
        <taxon>Geotrichum</taxon>
    </lineage>
</organism>
<dbReference type="InterPro" id="IPR051055">
    <property type="entry name" value="PIF1_helicase"/>
</dbReference>
<keyword evidence="1" id="KW-0234">DNA repair</keyword>
<evidence type="ECO:0000313" key="3">
    <source>
        <dbReference type="EMBL" id="CDO57885.1"/>
    </source>
</evidence>
<keyword evidence="1" id="KW-0227">DNA damage</keyword>
<feature type="domain" description="AAA+ ATPase" evidence="2">
    <location>
        <begin position="16"/>
        <end position="164"/>
    </location>
</feature>
<gene>
    <name evidence="3" type="ORF">BN980_GECA27s00010g</name>
</gene>
<dbReference type="PANTHER" id="PTHR47642">
    <property type="entry name" value="ATP-DEPENDENT DNA HELICASE"/>
    <property type="match status" value="1"/>
</dbReference>
<keyword evidence="1" id="KW-0378">Hydrolase</keyword>
<dbReference type="GO" id="GO:0005524">
    <property type="term" value="F:ATP binding"/>
    <property type="evidence" value="ECO:0007669"/>
    <property type="project" value="UniProtKB-KW"/>
</dbReference>
<dbReference type="SMART" id="SM00382">
    <property type="entry name" value="AAA"/>
    <property type="match status" value="1"/>
</dbReference>
<dbReference type="InterPro" id="IPR010285">
    <property type="entry name" value="DNA_helicase_pif1-like_DEAD"/>
</dbReference>
<dbReference type="GO" id="GO:0000723">
    <property type="term" value="P:telomere maintenance"/>
    <property type="evidence" value="ECO:0007669"/>
    <property type="project" value="InterPro"/>
</dbReference>
<dbReference type="OrthoDB" id="432234at2759"/>
<dbReference type="InterPro" id="IPR027417">
    <property type="entry name" value="P-loop_NTPase"/>
</dbReference>
<protein>
    <recommendedName>
        <fullName evidence="1">ATP-dependent DNA helicase</fullName>
        <ecNumber evidence="1">5.6.2.3</ecNumber>
    </recommendedName>
</protein>
<comment type="similarity">
    <text evidence="1">Belongs to the helicase family.</text>
</comment>
<evidence type="ECO:0000259" key="2">
    <source>
        <dbReference type="SMART" id="SM00382"/>
    </source>
</evidence>
<keyword evidence="1" id="KW-0547">Nucleotide-binding</keyword>
<dbReference type="SUPFAM" id="SSF52540">
    <property type="entry name" value="P-loop containing nucleoside triphosphate hydrolases"/>
    <property type="match status" value="2"/>
</dbReference>
<evidence type="ECO:0000313" key="4">
    <source>
        <dbReference type="Proteomes" id="UP000242525"/>
    </source>
</evidence>
<sequence>MEPEDLQKTAHSYALQGKSFFLTGGAGTGKTYTLHSIIKSLKENKKRVAVTACTDIALQQFDSEAKTLHSFAGYSFETKQFDSFTHNWNNFDVLIIDEISSLSSIEFKAIEKSAQLARGNDLPMGGMQTIGCGDFYQLPPTYNNNPLLDRDKKIEKHTSVVRDKSRYKVIKYAFSTSRWDVVFPSMVNLTKVHRQTDMEFINILNRIRSDNYLEGVLEYIIENCGTTFNPEAPYIYATNKQVNETNNFKASKLKTCIKYTDKSQNLMSLAVGVPVIGLVNTDQMKNGSRGVVVGFEHNGQPYDIDSPEPGIGHPLSVFPVIQFQGYDEPSVIYMVDSEIFPIAYGWAMTIQSSQGMTFESLNVDVSKCTSAGQVYVALSRVPDPSKMNVEGYHDSLVKHGRFVSFFYYSHLPIERIPGDPE</sequence>
<dbReference type="Pfam" id="PF05970">
    <property type="entry name" value="PIF1"/>
    <property type="match status" value="1"/>
</dbReference>
<keyword evidence="1" id="KW-0067">ATP-binding</keyword>
<name>A0A0J9XL86_GEOCN</name>
<dbReference type="STRING" id="1173061.A0A0J9XL86"/>
<proteinExistence type="inferred from homology"/>
<comment type="caution">
    <text evidence="3">The sequence shown here is derived from an EMBL/GenBank/DDBJ whole genome shotgun (WGS) entry which is preliminary data.</text>
</comment>
<dbReference type="AlphaFoldDB" id="A0A0J9XL86"/>
<dbReference type="InterPro" id="IPR003593">
    <property type="entry name" value="AAA+_ATPase"/>
</dbReference>
<dbReference type="EMBL" id="CCBN010000027">
    <property type="protein sequence ID" value="CDO57885.1"/>
    <property type="molecule type" value="Genomic_DNA"/>
</dbReference>
<dbReference type="CDD" id="cd18809">
    <property type="entry name" value="SF1_C_RecD"/>
    <property type="match status" value="1"/>
</dbReference>
<dbReference type="GO" id="GO:0006310">
    <property type="term" value="P:DNA recombination"/>
    <property type="evidence" value="ECO:0007669"/>
    <property type="project" value="UniProtKB-KW"/>
</dbReference>
<comment type="cofactor">
    <cofactor evidence="1">
        <name>Mg(2+)</name>
        <dbReference type="ChEBI" id="CHEBI:18420"/>
    </cofactor>
</comment>
<comment type="catalytic activity">
    <reaction evidence="1">
        <text>ATP + H2O = ADP + phosphate + H(+)</text>
        <dbReference type="Rhea" id="RHEA:13065"/>
        <dbReference type="ChEBI" id="CHEBI:15377"/>
        <dbReference type="ChEBI" id="CHEBI:15378"/>
        <dbReference type="ChEBI" id="CHEBI:30616"/>
        <dbReference type="ChEBI" id="CHEBI:43474"/>
        <dbReference type="ChEBI" id="CHEBI:456216"/>
        <dbReference type="EC" id="5.6.2.3"/>
    </reaction>
</comment>